<feature type="region of interest" description="Disordered" evidence="1">
    <location>
        <begin position="1"/>
        <end position="27"/>
    </location>
</feature>
<dbReference type="InterPro" id="IPR021109">
    <property type="entry name" value="Peptidase_aspartic_dom_sf"/>
</dbReference>
<evidence type="ECO:0000313" key="3">
    <source>
        <dbReference type="Proteomes" id="UP000572817"/>
    </source>
</evidence>
<reference evidence="2" key="1">
    <citation type="submission" date="2020-04" db="EMBL/GenBank/DDBJ databases">
        <title>Genome Assembly and Annotation of Botryosphaeria dothidea sdau 11-99, a Latent Pathogen of Apple Fruit Ring Rot in China.</title>
        <authorList>
            <person name="Yu C."/>
            <person name="Diao Y."/>
            <person name="Lu Q."/>
            <person name="Zhao J."/>
            <person name="Cui S."/>
            <person name="Peng C."/>
            <person name="He B."/>
            <person name="Liu H."/>
        </authorList>
    </citation>
    <scope>NUCLEOTIDE SEQUENCE [LARGE SCALE GENOMIC DNA]</scope>
    <source>
        <strain evidence="2">Sdau11-99</strain>
    </source>
</reference>
<evidence type="ECO:0000256" key="1">
    <source>
        <dbReference type="SAM" id="MobiDB-lite"/>
    </source>
</evidence>
<name>A0A8H4N6A9_9PEZI</name>
<organism evidence="2 3">
    <name type="scientific">Botryosphaeria dothidea</name>
    <dbReference type="NCBI Taxonomy" id="55169"/>
    <lineage>
        <taxon>Eukaryota</taxon>
        <taxon>Fungi</taxon>
        <taxon>Dikarya</taxon>
        <taxon>Ascomycota</taxon>
        <taxon>Pezizomycotina</taxon>
        <taxon>Dothideomycetes</taxon>
        <taxon>Dothideomycetes incertae sedis</taxon>
        <taxon>Botryosphaeriales</taxon>
        <taxon>Botryosphaeriaceae</taxon>
        <taxon>Botryosphaeria</taxon>
    </lineage>
</organism>
<dbReference type="OrthoDB" id="4499277at2759"/>
<dbReference type="Gene3D" id="2.40.70.10">
    <property type="entry name" value="Acid Proteases"/>
    <property type="match status" value="1"/>
</dbReference>
<dbReference type="EMBL" id="WWBZ02000017">
    <property type="protein sequence ID" value="KAF4308848.1"/>
    <property type="molecule type" value="Genomic_DNA"/>
</dbReference>
<gene>
    <name evidence="2" type="ORF">GTA08_BOTSDO14031</name>
</gene>
<keyword evidence="3" id="KW-1185">Reference proteome</keyword>
<feature type="compositionally biased region" description="Gly residues" evidence="1">
    <location>
        <begin position="18"/>
        <end position="27"/>
    </location>
</feature>
<protein>
    <submittedName>
        <fullName evidence="2">Uncharacterized protein</fullName>
    </submittedName>
</protein>
<sequence length="166" mass="18403">MAATKEASKACKAYPTGGTRGTGTGRLGGRVLLPAVGKLKAPVENRRQEPIVEEKQEVRNEWRKQQRKLEQDSLLTPVMINKESFGKALADTGCEFYAVMSHGFAKRCNLPRIKISPRILDGLTPTGWKIDEVAWAEVDIGGHCQKRMFFYIVPRLSGCDLMLGSP</sequence>
<accession>A0A8H4N6A9</accession>
<evidence type="ECO:0000313" key="2">
    <source>
        <dbReference type="EMBL" id="KAF4308848.1"/>
    </source>
</evidence>
<dbReference type="AlphaFoldDB" id="A0A8H4N6A9"/>
<proteinExistence type="predicted"/>
<comment type="caution">
    <text evidence="2">The sequence shown here is derived from an EMBL/GenBank/DDBJ whole genome shotgun (WGS) entry which is preliminary data.</text>
</comment>
<dbReference type="Proteomes" id="UP000572817">
    <property type="component" value="Unassembled WGS sequence"/>
</dbReference>